<dbReference type="Proteomes" id="UP000028038">
    <property type="component" value="Unassembled WGS sequence"/>
</dbReference>
<accession>A0A836N6S0</accession>
<evidence type="ECO:0000313" key="1">
    <source>
        <dbReference type="EMBL" id="KEO21263.1"/>
    </source>
</evidence>
<reference evidence="1 2" key="1">
    <citation type="submission" date="2014-06" db="EMBL/GenBank/DDBJ databases">
        <title>Genetic Variability of E. coli after antibiotic treatment.</title>
        <authorList>
            <person name="Silbergeld E."/>
            <person name="Coles C."/>
            <person name="Seidman J.C."/>
            <person name="You Y."/>
            <person name="George J."/>
            <person name="Nadendla S."/>
            <person name="Daugherty S.C."/>
            <person name="Nagaraj S."/>
            <person name="Ott S."/>
            <person name="Klega K."/>
            <person name="Rasko D."/>
        </authorList>
    </citation>
    <scope>NUCLEOTIDE SEQUENCE [LARGE SCALE GENOMIC DNA]</scope>
    <source>
        <strain evidence="1 2">2-460-02_S1_C1</strain>
    </source>
</reference>
<dbReference type="EMBL" id="JOSS01000150">
    <property type="protein sequence ID" value="KEO21263.1"/>
    <property type="molecule type" value="Genomic_DNA"/>
</dbReference>
<organism evidence="1 2">
    <name type="scientific">Escherichia coli 2-460-02_S1_C1</name>
    <dbReference type="NCBI Taxonomy" id="1444044"/>
    <lineage>
        <taxon>Bacteria</taxon>
        <taxon>Pseudomonadati</taxon>
        <taxon>Pseudomonadota</taxon>
        <taxon>Gammaproteobacteria</taxon>
        <taxon>Enterobacterales</taxon>
        <taxon>Enterobacteriaceae</taxon>
        <taxon>Escherichia</taxon>
    </lineage>
</organism>
<gene>
    <name evidence="1" type="ORF">AB05_5561</name>
</gene>
<sequence>MSEQLFTGMLPVVLPCYRILQPDKAEFLQIAPGSVSSGATP</sequence>
<proteinExistence type="predicted"/>
<evidence type="ECO:0000313" key="2">
    <source>
        <dbReference type="Proteomes" id="UP000028038"/>
    </source>
</evidence>
<protein>
    <submittedName>
        <fullName evidence="1">Uncharacterized protein</fullName>
    </submittedName>
</protein>
<dbReference type="AlphaFoldDB" id="A0A836N6S0"/>
<comment type="caution">
    <text evidence="1">The sequence shown here is derived from an EMBL/GenBank/DDBJ whole genome shotgun (WGS) entry which is preliminary data.</text>
</comment>
<name>A0A836N6S0_ECOLX</name>